<feature type="region of interest" description="Disordered" evidence="1">
    <location>
        <begin position="1"/>
        <end position="103"/>
    </location>
</feature>
<reference evidence="2" key="3">
    <citation type="submission" date="2015-04" db="UniProtKB">
        <authorList>
            <consortium name="EnsemblPlants"/>
        </authorList>
    </citation>
    <scope>IDENTIFICATION</scope>
</reference>
<feature type="region of interest" description="Disordered" evidence="1">
    <location>
        <begin position="177"/>
        <end position="218"/>
    </location>
</feature>
<evidence type="ECO:0000313" key="2">
    <source>
        <dbReference type="EnsemblPlants" id="LPERR08G11110.1"/>
    </source>
</evidence>
<name>A0A0D9X7I1_9ORYZ</name>
<dbReference type="Proteomes" id="UP000032180">
    <property type="component" value="Chromosome 8"/>
</dbReference>
<sequence length="218" mass="22785">MVHDYVLRTASGSLTSREGDPADNDIEEADTGEYSPNFRHHRQGRRVAPPPPPRSPAAMAAGASTHPPPMSAAGAAGAPPPFSPPAAAAGEGREEPPPREIAGLAVGFELHQDESIGEPRRSGVHRRLEFGTPDGALQAIETLLSHPPVTPGEGSNAKHWFDNMAKLVNTAHRQLAADLASSSHHSRGSHATVSSSQQRRARRAAATARAGEVPTAAA</sequence>
<dbReference type="Gramene" id="LPERR08G11110.1">
    <property type="protein sequence ID" value="LPERR08G11110.1"/>
    <property type="gene ID" value="LPERR08G11110"/>
</dbReference>
<reference evidence="2 3" key="1">
    <citation type="submission" date="2012-08" db="EMBL/GenBank/DDBJ databases">
        <title>Oryza genome evolution.</title>
        <authorList>
            <person name="Wing R.A."/>
        </authorList>
    </citation>
    <scope>NUCLEOTIDE SEQUENCE</scope>
</reference>
<proteinExistence type="predicted"/>
<evidence type="ECO:0000313" key="3">
    <source>
        <dbReference type="Proteomes" id="UP000032180"/>
    </source>
</evidence>
<keyword evidence="3" id="KW-1185">Reference proteome</keyword>
<organism evidence="2 3">
    <name type="scientific">Leersia perrieri</name>
    <dbReference type="NCBI Taxonomy" id="77586"/>
    <lineage>
        <taxon>Eukaryota</taxon>
        <taxon>Viridiplantae</taxon>
        <taxon>Streptophyta</taxon>
        <taxon>Embryophyta</taxon>
        <taxon>Tracheophyta</taxon>
        <taxon>Spermatophyta</taxon>
        <taxon>Magnoliopsida</taxon>
        <taxon>Liliopsida</taxon>
        <taxon>Poales</taxon>
        <taxon>Poaceae</taxon>
        <taxon>BOP clade</taxon>
        <taxon>Oryzoideae</taxon>
        <taxon>Oryzeae</taxon>
        <taxon>Oryzinae</taxon>
        <taxon>Leersia</taxon>
    </lineage>
</organism>
<accession>A0A0D9X7I1</accession>
<dbReference type="HOGENOM" id="CLU_1268533_0_0_1"/>
<evidence type="ECO:0000256" key="1">
    <source>
        <dbReference type="SAM" id="MobiDB-lite"/>
    </source>
</evidence>
<feature type="compositionally biased region" description="Low complexity" evidence="1">
    <location>
        <begin position="204"/>
        <end position="218"/>
    </location>
</feature>
<feature type="compositionally biased region" description="Acidic residues" evidence="1">
    <location>
        <begin position="21"/>
        <end position="31"/>
    </location>
</feature>
<protein>
    <submittedName>
        <fullName evidence="2">Uncharacterized protein</fullName>
    </submittedName>
</protein>
<dbReference type="EnsemblPlants" id="LPERR08G11110.1">
    <property type="protein sequence ID" value="LPERR08G11110.1"/>
    <property type="gene ID" value="LPERR08G11110"/>
</dbReference>
<dbReference type="AlphaFoldDB" id="A0A0D9X7I1"/>
<reference evidence="3" key="2">
    <citation type="submission" date="2013-12" db="EMBL/GenBank/DDBJ databases">
        <authorList>
            <person name="Yu Y."/>
            <person name="Lee S."/>
            <person name="de Baynast K."/>
            <person name="Wissotski M."/>
            <person name="Liu L."/>
            <person name="Talag J."/>
            <person name="Goicoechea J."/>
            <person name="Angelova A."/>
            <person name="Jetty R."/>
            <person name="Kudrna D."/>
            <person name="Golser W."/>
            <person name="Rivera L."/>
            <person name="Zhang J."/>
            <person name="Wing R."/>
        </authorList>
    </citation>
    <scope>NUCLEOTIDE SEQUENCE</scope>
</reference>
<feature type="compositionally biased region" description="Low complexity" evidence="1">
    <location>
        <begin position="56"/>
        <end position="77"/>
    </location>
</feature>